<dbReference type="AlphaFoldDB" id="A0A419I3P1"/>
<protein>
    <submittedName>
        <fullName evidence="2">Uncharacterized protein</fullName>
    </submittedName>
</protein>
<comment type="caution">
    <text evidence="2">The sequence shown here is derived from an EMBL/GenBank/DDBJ whole genome shotgun (WGS) entry which is preliminary data.</text>
</comment>
<keyword evidence="1" id="KW-0472">Membrane</keyword>
<proteinExistence type="predicted"/>
<organism evidence="2 3">
    <name type="scientific">Amycolatopsis panacis</name>
    <dbReference type="NCBI Taxonomy" id="2340917"/>
    <lineage>
        <taxon>Bacteria</taxon>
        <taxon>Bacillati</taxon>
        <taxon>Actinomycetota</taxon>
        <taxon>Actinomycetes</taxon>
        <taxon>Pseudonocardiales</taxon>
        <taxon>Pseudonocardiaceae</taxon>
        <taxon>Amycolatopsis</taxon>
    </lineage>
</organism>
<dbReference type="EMBL" id="QZFV01000084">
    <property type="protein sequence ID" value="RJQ84802.1"/>
    <property type="molecule type" value="Genomic_DNA"/>
</dbReference>
<reference evidence="2 3" key="1">
    <citation type="submission" date="2018-09" db="EMBL/GenBank/DDBJ databases">
        <title>YIM PH 21725 draft genome.</title>
        <authorList>
            <person name="Miao C."/>
        </authorList>
    </citation>
    <scope>NUCLEOTIDE SEQUENCE [LARGE SCALE GENOMIC DNA]</scope>
    <source>
        <strain evidence="3">YIM PH21725</strain>
    </source>
</reference>
<sequence>MPGGLLGNQLTSWLRTVVPGIWAAIVAWLVTLGLPASATDWLSGLGNQVLVPLALALVYALLRGLEPAMPPWLTRLLLGSNRPPTYAPGGTAVVPATVSPR</sequence>
<keyword evidence="1" id="KW-1133">Transmembrane helix</keyword>
<name>A0A419I3P1_9PSEU</name>
<evidence type="ECO:0000256" key="1">
    <source>
        <dbReference type="SAM" id="Phobius"/>
    </source>
</evidence>
<evidence type="ECO:0000313" key="2">
    <source>
        <dbReference type="EMBL" id="RJQ84802.1"/>
    </source>
</evidence>
<accession>A0A419I3P1</accession>
<dbReference type="OrthoDB" id="5150008at2"/>
<evidence type="ECO:0000313" key="3">
    <source>
        <dbReference type="Proteomes" id="UP000285112"/>
    </source>
</evidence>
<gene>
    <name evidence="2" type="ORF">D5S19_16075</name>
</gene>
<keyword evidence="1" id="KW-0812">Transmembrane</keyword>
<feature type="transmembrane region" description="Helical" evidence="1">
    <location>
        <begin position="12"/>
        <end position="35"/>
    </location>
</feature>
<keyword evidence="3" id="KW-1185">Reference proteome</keyword>
<feature type="transmembrane region" description="Helical" evidence="1">
    <location>
        <begin position="41"/>
        <end position="62"/>
    </location>
</feature>
<dbReference type="Proteomes" id="UP000285112">
    <property type="component" value="Unassembled WGS sequence"/>
</dbReference>